<gene>
    <name evidence="2" type="ORF">GCM10011571_26020</name>
</gene>
<dbReference type="InterPro" id="IPR050229">
    <property type="entry name" value="GlpE_sulfurtransferase"/>
</dbReference>
<proteinExistence type="predicted"/>
<keyword evidence="3" id="KW-1185">Reference proteome</keyword>
<dbReference type="AlphaFoldDB" id="A0A8J2VH30"/>
<dbReference type="SUPFAM" id="SSF52821">
    <property type="entry name" value="Rhodanese/Cell cycle control phosphatase"/>
    <property type="match status" value="1"/>
</dbReference>
<dbReference type="CDD" id="cd00158">
    <property type="entry name" value="RHOD"/>
    <property type="match status" value="1"/>
</dbReference>
<comment type="caution">
    <text evidence="2">The sequence shown here is derived from an EMBL/GenBank/DDBJ whole genome shotgun (WGS) entry which is preliminary data.</text>
</comment>
<organism evidence="2 3">
    <name type="scientific">Marinithermofilum abyssi</name>
    <dbReference type="NCBI Taxonomy" id="1571185"/>
    <lineage>
        <taxon>Bacteria</taxon>
        <taxon>Bacillati</taxon>
        <taxon>Bacillota</taxon>
        <taxon>Bacilli</taxon>
        <taxon>Bacillales</taxon>
        <taxon>Thermoactinomycetaceae</taxon>
        <taxon>Marinithermofilum</taxon>
    </lineage>
</organism>
<dbReference type="RefSeq" id="WP_188648322.1">
    <property type="nucleotide sequence ID" value="NZ_BMHQ01000009.1"/>
</dbReference>
<dbReference type="SMART" id="SM00450">
    <property type="entry name" value="RHOD"/>
    <property type="match status" value="1"/>
</dbReference>
<accession>A0A8J2VH30</accession>
<dbReference type="InterPro" id="IPR001307">
    <property type="entry name" value="Thiosulphate_STrfase_CS"/>
</dbReference>
<dbReference type="Proteomes" id="UP000625210">
    <property type="component" value="Unassembled WGS sequence"/>
</dbReference>
<reference evidence="2" key="2">
    <citation type="submission" date="2020-09" db="EMBL/GenBank/DDBJ databases">
        <authorList>
            <person name="Sun Q."/>
            <person name="Zhou Y."/>
        </authorList>
    </citation>
    <scope>NUCLEOTIDE SEQUENCE</scope>
    <source>
        <strain evidence="2">CGMCC 1.15179</strain>
    </source>
</reference>
<evidence type="ECO:0000313" key="2">
    <source>
        <dbReference type="EMBL" id="GGE22754.1"/>
    </source>
</evidence>
<reference evidence="2" key="1">
    <citation type="journal article" date="2014" name="Int. J. Syst. Evol. Microbiol.">
        <title>Complete genome sequence of Corynebacterium casei LMG S-19264T (=DSM 44701T), isolated from a smear-ripened cheese.</title>
        <authorList>
            <consortium name="US DOE Joint Genome Institute (JGI-PGF)"/>
            <person name="Walter F."/>
            <person name="Albersmeier A."/>
            <person name="Kalinowski J."/>
            <person name="Ruckert C."/>
        </authorList>
    </citation>
    <scope>NUCLEOTIDE SEQUENCE</scope>
    <source>
        <strain evidence="2">CGMCC 1.15179</strain>
    </source>
</reference>
<dbReference type="PROSITE" id="PS00380">
    <property type="entry name" value="RHODANESE_1"/>
    <property type="match status" value="1"/>
</dbReference>
<dbReference type="InterPro" id="IPR036873">
    <property type="entry name" value="Rhodanese-like_dom_sf"/>
</dbReference>
<evidence type="ECO:0000313" key="3">
    <source>
        <dbReference type="Proteomes" id="UP000625210"/>
    </source>
</evidence>
<dbReference type="Pfam" id="PF00581">
    <property type="entry name" value="Rhodanese"/>
    <property type="match status" value="1"/>
</dbReference>
<dbReference type="GO" id="GO:0004792">
    <property type="term" value="F:thiosulfate-cyanide sulfurtransferase activity"/>
    <property type="evidence" value="ECO:0007669"/>
    <property type="project" value="InterPro"/>
</dbReference>
<dbReference type="InterPro" id="IPR001763">
    <property type="entry name" value="Rhodanese-like_dom"/>
</dbReference>
<sequence length="108" mass="12390">MEKAYTDVEAEKLSRAYDQEKEKYLVVDVRTDEEYEAGHIPGAIHIPHDQMEERAGELVPHKDRDLLLVCRSGRRSVFAAKVLSEKGFKRLFNLKGGMLEWTGPTETK</sequence>
<dbReference type="PROSITE" id="PS50206">
    <property type="entry name" value="RHODANESE_3"/>
    <property type="match status" value="1"/>
</dbReference>
<feature type="domain" description="Rhodanese" evidence="1">
    <location>
        <begin position="20"/>
        <end position="107"/>
    </location>
</feature>
<name>A0A8J2VH30_9BACL</name>
<evidence type="ECO:0000259" key="1">
    <source>
        <dbReference type="PROSITE" id="PS50206"/>
    </source>
</evidence>
<protein>
    <recommendedName>
        <fullName evidence="1">Rhodanese domain-containing protein</fullName>
    </recommendedName>
</protein>
<dbReference type="PANTHER" id="PTHR43031">
    <property type="entry name" value="FAD-DEPENDENT OXIDOREDUCTASE"/>
    <property type="match status" value="1"/>
</dbReference>
<dbReference type="Gene3D" id="3.40.250.10">
    <property type="entry name" value="Rhodanese-like domain"/>
    <property type="match status" value="1"/>
</dbReference>
<dbReference type="PANTHER" id="PTHR43031:SF1">
    <property type="entry name" value="PYRIDINE NUCLEOTIDE-DISULPHIDE OXIDOREDUCTASE"/>
    <property type="match status" value="1"/>
</dbReference>
<dbReference type="EMBL" id="BMHQ01000009">
    <property type="protein sequence ID" value="GGE22754.1"/>
    <property type="molecule type" value="Genomic_DNA"/>
</dbReference>